<dbReference type="EMBL" id="FNXT01001192">
    <property type="protein sequence ID" value="SZX73468.1"/>
    <property type="molecule type" value="Genomic_DNA"/>
</dbReference>
<evidence type="ECO:0000313" key="2">
    <source>
        <dbReference type="EMBL" id="SZX71400.1"/>
    </source>
</evidence>
<protein>
    <submittedName>
        <fullName evidence="3">Uncharacterized protein</fullName>
    </submittedName>
</protein>
<evidence type="ECO:0000256" key="1">
    <source>
        <dbReference type="SAM" id="MobiDB-lite"/>
    </source>
</evidence>
<evidence type="ECO:0000313" key="4">
    <source>
        <dbReference type="Proteomes" id="UP000256970"/>
    </source>
</evidence>
<sequence>MQQQQQLQGCSSGRKPLQQHAVPDAASQPTLGILQHQPSSAAAAIAAAHRSSQRGQHRQAQVLVCISSDAESVARTMLGRQQSLEFQDPPVGADARGRVLANTSSMKQRDAALAAACSARLQANRQATSRWASMYSREFLQQEFVLRVEQQQQQRQ</sequence>
<organism evidence="3 4">
    <name type="scientific">Tetradesmus obliquus</name>
    <name type="common">Green alga</name>
    <name type="synonym">Acutodesmus obliquus</name>
    <dbReference type="NCBI Taxonomy" id="3088"/>
    <lineage>
        <taxon>Eukaryota</taxon>
        <taxon>Viridiplantae</taxon>
        <taxon>Chlorophyta</taxon>
        <taxon>core chlorophytes</taxon>
        <taxon>Chlorophyceae</taxon>
        <taxon>CS clade</taxon>
        <taxon>Sphaeropleales</taxon>
        <taxon>Scenedesmaceae</taxon>
        <taxon>Tetradesmus</taxon>
    </lineage>
</organism>
<feature type="region of interest" description="Disordered" evidence="1">
    <location>
        <begin position="1"/>
        <end position="37"/>
    </location>
</feature>
<dbReference type="AlphaFoldDB" id="A0A383W758"/>
<evidence type="ECO:0000313" key="3">
    <source>
        <dbReference type="EMBL" id="SZX73468.1"/>
    </source>
</evidence>
<gene>
    <name evidence="2" type="ORF">BQ4739_LOCUS11552</name>
    <name evidence="3" type="ORF">BQ4739_LOCUS13742</name>
</gene>
<dbReference type="Proteomes" id="UP000256970">
    <property type="component" value="Unassembled WGS sequence"/>
</dbReference>
<proteinExistence type="predicted"/>
<reference evidence="3 4" key="1">
    <citation type="submission" date="2016-10" db="EMBL/GenBank/DDBJ databases">
        <authorList>
            <person name="Cai Z."/>
        </authorList>
    </citation>
    <scope>NUCLEOTIDE SEQUENCE [LARGE SCALE GENOMIC DNA]</scope>
</reference>
<name>A0A383W758_TETOB</name>
<accession>A0A383W758</accession>
<keyword evidence="4" id="KW-1185">Reference proteome</keyword>
<dbReference type="EMBL" id="FNXT01001050">
    <property type="protein sequence ID" value="SZX71400.1"/>
    <property type="molecule type" value="Genomic_DNA"/>
</dbReference>